<evidence type="ECO:0000313" key="2">
    <source>
        <dbReference type="EMBL" id="CBN79888.1"/>
    </source>
</evidence>
<feature type="compositionally biased region" description="Low complexity" evidence="1">
    <location>
        <begin position="288"/>
        <end position="303"/>
    </location>
</feature>
<proteinExistence type="predicted"/>
<feature type="region of interest" description="Disordered" evidence="1">
    <location>
        <begin position="319"/>
        <end position="353"/>
    </location>
</feature>
<name>D8LFG8_ECTSI</name>
<feature type="compositionally biased region" description="Gly residues" evidence="1">
    <location>
        <begin position="613"/>
        <end position="624"/>
    </location>
</feature>
<dbReference type="InParanoid" id="D8LFG8"/>
<feature type="region of interest" description="Disordered" evidence="1">
    <location>
        <begin position="207"/>
        <end position="259"/>
    </location>
</feature>
<accession>D8LFG8</accession>
<feature type="compositionally biased region" description="Acidic residues" evidence="1">
    <location>
        <begin position="632"/>
        <end position="643"/>
    </location>
</feature>
<reference evidence="2 3" key="1">
    <citation type="journal article" date="2010" name="Nature">
        <title>The Ectocarpus genome and the independent evolution of multicellularity in brown algae.</title>
        <authorList>
            <person name="Cock J.M."/>
            <person name="Sterck L."/>
            <person name="Rouze P."/>
            <person name="Scornet D."/>
            <person name="Allen A.E."/>
            <person name="Amoutzias G."/>
            <person name="Anthouard V."/>
            <person name="Artiguenave F."/>
            <person name="Aury J.M."/>
            <person name="Badger J.H."/>
            <person name="Beszteri B."/>
            <person name="Billiau K."/>
            <person name="Bonnet E."/>
            <person name="Bothwell J.H."/>
            <person name="Bowler C."/>
            <person name="Boyen C."/>
            <person name="Brownlee C."/>
            <person name="Carrano C.J."/>
            <person name="Charrier B."/>
            <person name="Cho G.Y."/>
            <person name="Coelho S.M."/>
            <person name="Collen J."/>
            <person name="Corre E."/>
            <person name="Da Silva C."/>
            <person name="Delage L."/>
            <person name="Delaroque N."/>
            <person name="Dittami S.M."/>
            <person name="Doulbeau S."/>
            <person name="Elias M."/>
            <person name="Farnham G."/>
            <person name="Gachon C.M."/>
            <person name="Gschloessl B."/>
            <person name="Heesch S."/>
            <person name="Jabbari K."/>
            <person name="Jubin C."/>
            <person name="Kawai H."/>
            <person name="Kimura K."/>
            <person name="Kloareg B."/>
            <person name="Kupper F.C."/>
            <person name="Lang D."/>
            <person name="Le Bail A."/>
            <person name="Leblanc C."/>
            <person name="Lerouge P."/>
            <person name="Lohr M."/>
            <person name="Lopez P.J."/>
            <person name="Martens C."/>
            <person name="Maumus F."/>
            <person name="Michel G."/>
            <person name="Miranda-Saavedra D."/>
            <person name="Morales J."/>
            <person name="Moreau H."/>
            <person name="Motomura T."/>
            <person name="Nagasato C."/>
            <person name="Napoli C.A."/>
            <person name="Nelson D.R."/>
            <person name="Nyvall-Collen P."/>
            <person name="Peters A.F."/>
            <person name="Pommier C."/>
            <person name="Potin P."/>
            <person name="Poulain J."/>
            <person name="Quesneville H."/>
            <person name="Read B."/>
            <person name="Rensing S.A."/>
            <person name="Ritter A."/>
            <person name="Rousvoal S."/>
            <person name="Samanta M."/>
            <person name="Samson G."/>
            <person name="Schroeder D.C."/>
            <person name="Segurens B."/>
            <person name="Strittmatter M."/>
            <person name="Tonon T."/>
            <person name="Tregear J.W."/>
            <person name="Valentin K."/>
            <person name="von Dassow P."/>
            <person name="Yamagishi T."/>
            <person name="Van de Peer Y."/>
            <person name="Wincker P."/>
        </authorList>
    </citation>
    <scope>NUCLEOTIDE SEQUENCE [LARGE SCALE GENOMIC DNA]</scope>
    <source>
        <strain evidence="3">Ec32 / CCAP1310/4</strain>
    </source>
</reference>
<dbReference type="AlphaFoldDB" id="D8LFG8"/>
<dbReference type="EMBL" id="FN649760">
    <property type="protein sequence ID" value="CBN79888.1"/>
    <property type="molecule type" value="Genomic_DNA"/>
</dbReference>
<keyword evidence="3" id="KW-1185">Reference proteome</keyword>
<feature type="compositionally biased region" description="Basic and acidic residues" evidence="1">
    <location>
        <begin position="137"/>
        <end position="149"/>
    </location>
</feature>
<feature type="compositionally biased region" description="Low complexity" evidence="1">
    <location>
        <begin position="88"/>
        <end position="136"/>
    </location>
</feature>
<organism evidence="2 3">
    <name type="scientific">Ectocarpus siliculosus</name>
    <name type="common">Brown alga</name>
    <name type="synonym">Conferva siliculosa</name>
    <dbReference type="NCBI Taxonomy" id="2880"/>
    <lineage>
        <taxon>Eukaryota</taxon>
        <taxon>Sar</taxon>
        <taxon>Stramenopiles</taxon>
        <taxon>Ochrophyta</taxon>
        <taxon>PX clade</taxon>
        <taxon>Phaeophyceae</taxon>
        <taxon>Ectocarpales</taxon>
        <taxon>Ectocarpaceae</taxon>
        <taxon>Ectocarpus</taxon>
    </lineage>
</organism>
<gene>
    <name evidence="2" type="ORF">Esi_0015_0028</name>
</gene>
<feature type="region of interest" description="Disordered" evidence="1">
    <location>
        <begin position="88"/>
        <end position="191"/>
    </location>
</feature>
<evidence type="ECO:0000313" key="3">
    <source>
        <dbReference type="Proteomes" id="UP000002630"/>
    </source>
</evidence>
<protein>
    <submittedName>
        <fullName evidence="2">Uncharacterized protein</fullName>
    </submittedName>
</protein>
<feature type="compositionally biased region" description="Polar residues" evidence="1">
    <location>
        <begin position="172"/>
        <end position="182"/>
    </location>
</feature>
<feature type="compositionally biased region" description="Low complexity" evidence="1">
    <location>
        <begin position="1"/>
        <end position="12"/>
    </location>
</feature>
<dbReference type="Proteomes" id="UP000002630">
    <property type="component" value="Unassembled WGS sequence"/>
</dbReference>
<feature type="region of interest" description="Disordered" evidence="1">
    <location>
        <begin position="1"/>
        <end position="24"/>
    </location>
</feature>
<evidence type="ECO:0000256" key="1">
    <source>
        <dbReference type="SAM" id="MobiDB-lite"/>
    </source>
</evidence>
<feature type="region of interest" description="Disordered" evidence="1">
    <location>
        <begin position="608"/>
        <end position="645"/>
    </location>
</feature>
<feature type="compositionally biased region" description="Gly residues" evidence="1">
    <location>
        <begin position="339"/>
        <end position="353"/>
    </location>
</feature>
<feature type="region of interest" description="Disordered" evidence="1">
    <location>
        <begin position="278"/>
        <end position="303"/>
    </location>
</feature>
<dbReference type="OrthoDB" id="10489917at2759"/>
<sequence>MVKPTPQAAATQRKARPPPPPIPEGRITILQWCEKNIGRRVPKLPDVETAVRTAAETSEKIRINSGAAPTAQDLRGMAKEAVTRKLGGLSAASSSGRKSSTAVPGAVASATSAAGVQQQAETPPGTPSSSSPSATSDVRREIDALKEAQAEMLSLQQTPPSATRAAAEPSSVRPTSKTTSSPFRVEVPAAAPSWGFKVSLPAMPTFGTTGRDNVVALTGPASQKGQGPITDGQPEAADEPRSRAKKRTKSRRVDAAVSGATATTAAVDLKAELRAESEKAALLPSPPQRAKQQRQQPPAISGDVAAAPKYVAPAPLYEPAEEGVTSSTSPAKGVAEGVPGVGAGGEEKSGGGLEGVTAAARASLEKLDLRDVSQQVKPFTEKVGSASEAGVAAVLEQGRASLENLQAEADRISAQVASPVADKLSAGSRLSEAFGRGRDGVLKAVGEAGRAVDQGVSAVSSRSAVVVDGLPALKGQTSGLSARLLETSGRALSRATGTAGEISKKMSGGLADLAGRGPDILARVRSISARLFSSDDQDGGLVGGVTAEGAAAAAAVAVAVVAGGAATAIGRSGSGDGGGVAETGAEGIAASGNAGRRGDAVVEQGEERRLQPIGGGEGGNGVAPGEGWRDGEEAEEEEEEGEGEVLQPVGVKLETGATNDGERYGEEAMSASSTLWDMIRGSGTGAGDAVREVSEEDLLERAAELGKELRETAEGLEVLKHEVSSLRESIRESDLEGRARAVGERLASTLEGKTTS</sequence>